<comment type="caution">
    <text evidence="1">The sequence shown here is derived from an EMBL/GenBank/DDBJ whole genome shotgun (WGS) entry which is preliminary data.</text>
</comment>
<proteinExistence type="predicted"/>
<evidence type="ECO:0000313" key="1">
    <source>
        <dbReference type="EMBL" id="KAL1518839.1"/>
    </source>
</evidence>
<reference evidence="1 2" key="1">
    <citation type="journal article" date="2024" name="Science">
        <title>Giant polyketide synthase enzymes in the biosynthesis of giant marine polyether toxins.</title>
        <authorList>
            <person name="Fallon T.R."/>
            <person name="Shende V.V."/>
            <person name="Wierzbicki I.H."/>
            <person name="Pendleton A.L."/>
            <person name="Watervoot N.F."/>
            <person name="Auber R.P."/>
            <person name="Gonzalez D.J."/>
            <person name="Wisecaver J.H."/>
            <person name="Moore B.S."/>
        </authorList>
    </citation>
    <scope>NUCLEOTIDE SEQUENCE [LARGE SCALE GENOMIC DNA]</scope>
    <source>
        <strain evidence="1 2">12B1</strain>
    </source>
</reference>
<sequence length="385" mass="42859">MARLAVVLYGKLALETQRPHDGVRTSPATVGLSATTWAEAMLAPLGEPIDVFGHCWNPEAAGLLRELWPSLTLPVVCEADVSARMEAACQRRARTAELGRVGCFFPRTCGRTMSHLLGIQRALRLKSAHELRRGRRYRAVLLCRWDVVWWSPRASAWLRGLLRGGNLQLDRFWLPSMCAQEASPGGASRRRVEASFKRAVCGVPSSISIPTLTSSASTQAVDFRGSHWSAMPDARASFFPDWWFVSSSELADGFATIFDLFFNITKVIVHELHRPFVLNRTVNMSSGWRGLYLFGHWYWALHIMQHLRAEVKWAPLEIPREFTLVRHVPSGVENCLPTSAQVTFGANASTVRAVASTQLLAGELQAQGDRSSAQYLLKPVPARRA</sequence>
<gene>
    <name evidence="1" type="ORF">AB1Y20_003116</name>
</gene>
<name>A0AB34JAZ1_PRYPA</name>
<keyword evidence="2" id="KW-1185">Reference proteome</keyword>
<dbReference type="Proteomes" id="UP001515480">
    <property type="component" value="Unassembled WGS sequence"/>
</dbReference>
<dbReference type="EMBL" id="JBGBPQ010000010">
    <property type="protein sequence ID" value="KAL1518839.1"/>
    <property type="molecule type" value="Genomic_DNA"/>
</dbReference>
<accession>A0AB34JAZ1</accession>
<dbReference type="AlphaFoldDB" id="A0AB34JAZ1"/>
<organism evidence="1 2">
    <name type="scientific">Prymnesium parvum</name>
    <name type="common">Toxic golden alga</name>
    <dbReference type="NCBI Taxonomy" id="97485"/>
    <lineage>
        <taxon>Eukaryota</taxon>
        <taxon>Haptista</taxon>
        <taxon>Haptophyta</taxon>
        <taxon>Prymnesiophyceae</taxon>
        <taxon>Prymnesiales</taxon>
        <taxon>Prymnesiaceae</taxon>
        <taxon>Prymnesium</taxon>
    </lineage>
</organism>
<evidence type="ECO:0000313" key="2">
    <source>
        <dbReference type="Proteomes" id="UP001515480"/>
    </source>
</evidence>
<protein>
    <submittedName>
        <fullName evidence="1">Uncharacterized protein</fullName>
    </submittedName>
</protein>